<keyword evidence="9" id="KW-0326">Glycosidase</keyword>
<dbReference type="GO" id="GO:0016052">
    <property type="term" value="P:carbohydrate catabolic process"/>
    <property type="evidence" value="ECO:0007669"/>
    <property type="project" value="InterPro"/>
</dbReference>
<keyword evidence="12" id="KW-1185">Reference proteome</keyword>
<comment type="catalytic activity">
    <reaction evidence="1">
        <text>Random hydrolysis of (1-&gt;6)-alpha-D-mannosidic linkages in unbranched (1-&gt;6)-mannans.</text>
        <dbReference type="EC" id="3.2.1.101"/>
    </reaction>
</comment>
<dbReference type="Gene3D" id="1.50.10.20">
    <property type="match status" value="1"/>
</dbReference>
<gene>
    <name evidence="11" type="ORF">CI238_05231</name>
</gene>
<keyword evidence="5" id="KW-0732">Signal</keyword>
<dbReference type="STRING" id="1573173.A0A167E087"/>
<dbReference type="InterPro" id="IPR008928">
    <property type="entry name" value="6-hairpin_glycosidase_sf"/>
</dbReference>
<dbReference type="InterPro" id="IPR014480">
    <property type="entry name" value="Mannan-1_6-alpha_mannosidase"/>
</dbReference>
<evidence type="ECO:0000256" key="9">
    <source>
        <dbReference type="ARBA" id="ARBA00023295"/>
    </source>
</evidence>
<dbReference type="EMBL" id="LFIW01000859">
    <property type="protein sequence ID" value="KZL84554.1"/>
    <property type="molecule type" value="Genomic_DNA"/>
</dbReference>
<evidence type="ECO:0000256" key="7">
    <source>
        <dbReference type="ARBA" id="ARBA00023136"/>
    </source>
</evidence>
<sequence length="522" mass="57553">LSLVFSKVGSSLKDGLRPRFTRSKMLLSLVSGTLPIALLAFSGAADAAYSIDTREDILTTASTLAYDLMKFYDGNQTGKIPGILPGPPDSGTGDYYWWQGGAMMGTYVDYWYYTGDESYNHVITEGMLHQTGSDRDYMPKNHTLSLGNDDQGFWGMTAMLAAENKFPDPPEDEPQWLALAQAVWTTQADPERHDSTCGGGMRWQVPRTNVGYDYKNTISNGCFFNIGARLARYTGNDTYARYAEETWDWLWAVNYIDHENWRVYDGGHVPQNCTNIFKATFSYNIGVLMQGCAFLANYTGEQKWLDRTQALANRAIEDFFADGAAYEIPCEFETGRCSQDMLSFKGYLHRWMTVVTQLVPSTRDLIMPVLRNSTASAIRQCTGGATGRVCGFYWTRGEFIDPAVDKTSGAGEAMNVLAAVQSLLEVDPPATNNTGGTSKGDPNAGLNSNPFKEPSPISTGDRAGAGILTVVVLVSAVAIWGWMSIPHAEWNETKGKEKEKMRPKSTDLDVSQESVTPVKVVT</sequence>
<dbReference type="FunFam" id="1.50.10.20:FF:000006">
    <property type="entry name" value="Mannan endo-1,6-alpha-mannosidase"/>
    <property type="match status" value="1"/>
</dbReference>
<proteinExistence type="inferred from homology"/>
<dbReference type="InterPro" id="IPR005198">
    <property type="entry name" value="Glyco_hydro_76"/>
</dbReference>
<name>A0A167E087_COLIC</name>
<evidence type="ECO:0000256" key="6">
    <source>
        <dbReference type="ARBA" id="ARBA00022801"/>
    </source>
</evidence>
<evidence type="ECO:0000313" key="12">
    <source>
        <dbReference type="Proteomes" id="UP000076584"/>
    </source>
</evidence>
<evidence type="ECO:0000256" key="8">
    <source>
        <dbReference type="ARBA" id="ARBA00023180"/>
    </source>
</evidence>
<evidence type="ECO:0000256" key="2">
    <source>
        <dbReference type="ARBA" id="ARBA00004308"/>
    </source>
</evidence>
<feature type="region of interest" description="Disordered" evidence="10">
    <location>
        <begin position="493"/>
        <end position="522"/>
    </location>
</feature>
<dbReference type="GO" id="GO:0012505">
    <property type="term" value="C:endomembrane system"/>
    <property type="evidence" value="ECO:0007669"/>
    <property type="project" value="UniProtKB-SubCell"/>
</dbReference>
<keyword evidence="6 11" id="KW-0378">Hydrolase</keyword>
<keyword evidence="8" id="KW-0325">Glycoprotein</keyword>
<dbReference type="EC" id="3.2.1.101" evidence="4"/>
<evidence type="ECO:0000256" key="1">
    <source>
        <dbReference type="ARBA" id="ARBA00001452"/>
    </source>
</evidence>
<dbReference type="SUPFAM" id="SSF48208">
    <property type="entry name" value="Six-hairpin glycosidases"/>
    <property type="match status" value="1"/>
</dbReference>
<keyword evidence="7" id="KW-0472">Membrane</keyword>
<comment type="subcellular location">
    <subcellularLocation>
        <location evidence="2">Endomembrane system</location>
    </subcellularLocation>
</comment>
<evidence type="ECO:0000256" key="4">
    <source>
        <dbReference type="ARBA" id="ARBA00012350"/>
    </source>
</evidence>
<comment type="similarity">
    <text evidence="3">Belongs to the glycosyl hydrolase 76 family.</text>
</comment>
<evidence type="ECO:0000256" key="3">
    <source>
        <dbReference type="ARBA" id="ARBA00009699"/>
    </source>
</evidence>
<feature type="compositionally biased region" description="Basic and acidic residues" evidence="10">
    <location>
        <begin position="493"/>
        <end position="507"/>
    </location>
</feature>
<accession>A0A167E087</accession>
<evidence type="ECO:0000256" key="5">
    <source>
        <dbReference type="ARBA" id="ARBA00022729"/>
    </source>
</evidence>
<feature type="non-terminal residue" evidence="11">
    <location>
        <position position="1"/>
    </location>
</feature>
<comment type="caution">
    <text evidence="11">The sequence shown here is derived from an EMBL/GenBank/DDBJ whole genome shotgun (WGS) entry which is preliminary data.</text>
</comment>
<dbReference type="PANTHER" id="PTHR12145">
    <property type="entry name" value="MANNAN ENDO-1,6-ALPHA-MANNOSIDASE DCW1"/>
    <property type="match status" value="1"/>
</dbReference>
<evidence type="ECO:0000256" key="10">
    <source>
        <dbReference type="SAM" id="MobiDB-lite"/>
    </source>
</evidence>
<dbReference type="GO" id="GO:0008496">
    <property type="term" value="F:mannan endo-1,6-alpha-mannosidase activity"/>
    <property type="evidence" value="ECO:0007669"/>
    <property type="project" value="UniProtKB-EC"/>
</dbReference>
<dbReference type="AlphaFoldDB" id="A0A167E087"/>
<feature type="region of interest" description="Disordered" evidence="10">
    <location>
        <begin position="427"/>
        <end position="458"/>
    </location>
</feature>
<evidence type="ECO:0000313" key="11">
    <source>
        <dbReference type="EMBL" id="KZL84554.1"/>
    </source>
</evidence>
<dbReference type="PANTHER" id="PTHR12145:SF36">
    <property type="entry name" value="MANNAN ENDO-1,6-ALPHA-MANNOSIDASE DCW1"/>
    <property type="match status" value="1"/>
</dbReference>
<dbReference type="Pfam" id="PF03663">
    <property type="entry name" value="Glyco_hydro_76"/>
    <property type="match status" value="1"/>
</dbReference>
<reference evidence="11 12" key="1">
    <citation type="submission" date="2015-06" db="EMBL/GenBank/DDBJ databases">
        <title>Survival trade-offs in plant roots during colonization by closely related pathogenic and mutualistic fungi.</title>
        <authorList>
            <person name="Hacquard S."/>
            <person name="Kracher B."/>
            <person name="Hiruma K."/>
            <person name="Weinman A."/>
            <person name="Muench P."/>
            <person name="Garrido Oter R."/>
            <person name="Ver Loren van Themaat E."/>
            <person name="Dallerey J.-F."/>
            <person name="Damm U."/>
            <person name="Henrissat B."/>
            <person name="Lespinet O."/>
            <person name="Thon M."/>
            <person name="Kemen E."/>
            <person name="McHardy A.C."/>
            <person name="Schulze-Lefert P."/>
            <person name="O'Connell R.J."/>
        </authorList>
    </citation>
    <scope>NUCLEOTIDE SEQUENCE [LARGE SCALE GENOMIC DNA]</scope>
    <source>
        <strain evidence="11 12">MAFF 238704</strain>
    </source>
</reference>
<dbReference type="Proteomes" id="UP000076584">
    <property type="component" value="Unassembled WGS sequence"/>
</dbReference>
<dbReference type="GO" id="GO:0009272">
    <property type="term" value="P:fungal-type cell wall biogenesis"/>
    <property type="evidence" value="ECO:0007669"/>
    <property type="project" value="TreeGrafter"/>
</dbReference>
<protein>
    <recommendedName>
        <fullName evidence="4">mannan endo-1,6-alpha-mannosidase</fullName>
        <ecNumber evidence="4">3.2.1.101</ecNumber>
    </recommendedName>
</protein>
<organism evidence="11 12">
    <name type="scientific">Colletotrichum incanum</name>
    <name type="common">Soybean anthracnose fungus</name>
    <dbReference type="NCBI Taxonomy" id="1573173"/>
    <lineage>
        <taxon>Eukaryota</taxon>
        <taxon>Fungi</taxon>
        <taxon>Dikarya</taxon>
        <taxon>Ascomycota</taxon>
        <taxon>Pezizomycotina</taxon>
        <taxon>Sordariomycetes</taxon>
        <taxon>Hypocreomycetidae</taxon>
        <taxon>Glomerellales</taxon>
        <taxon>Glomerellaceae</taxon>
        <taxon>Colletotrichum</taxon>
        <taxon>Colletotrichum spaethianum species complex</taxon>
    </lineage>
</organism>